<dbReference type="Proteomes" id="UP000000753">
    <property type="component" value="Chromosome"/>
</dbReference>
<reference evidence="8 9" key="1">
    <citation type="journal article" date="2008" name="PLoS ONE">
        <title>Environmental adaptation: genomic analysis of the piezotolerant and psychrotolerant deep-sea iron reducing bacterium Shewanella piezotolerans WP3.</title>
        <authorList>
            <person name="Wang F."/>
            <person name="Wang J."/>
            <person name="Jian H."/>
            <person name="Zhang B."/>
            <person name="Li S."/>
            <person name="Wang F."/>
            <person name="Zeng X."/>
            <person name="Gao L."/>
            <person name="Bartlett D.H."/>
            <person name="Yu J."/>
            <person name="Hu S."/>
            <person name="Xiao X."/>
        </authorList>
    </citation>
    <scope>NUCLEOTIDE SEQUENCE [LARGE SCALE GENOMIC DNA]</scope>
    <source>
        <strain evidence="9">WP3 / JCM 13877</strain>
    </source>
</reference>
<dbReference type="STRING" id="225849.swp_3595"/>
<dbReference type="OrthoDB" id="9797134at2"/>
<dbReference type="NCBIfam" id="TIGR02937">
    <property type="entry name" value="sigma70-ECF"/>
    <property type="match status" value="1"/>
</dbReference>
<dbReference type="EMBL" id="CP000472">
    <property type="protein sequence ID" value="ACJ30286.1"/>
    <property type="molecule type" value="Genomic_DNA"/>
</dbReference>
<feature type="domain" description="RNA polymerase sigma factor 70 region 4 type 2" evidence="7">
    <location>
        <begin position="142"/>
        <end position="186"/>
    </location>
</feature>
<protein>
    <submittedName>
        <fullName evidence="8">DNA-directed RNA polymerase specialized sigma subunit, sigma24-like protein</fullName>
    </submittedName>
</protein>
<comment type="similarity">
    <text evidence="1">Belongs to the sigma-70 factor family. ECF subfamily.</text>
</comment>
<dbReference type="InterPro" id="IPR007627">
    <property type="entry name" value="RNA_pol_sigma70_r2"/>
</dbReference>
<dbReference type="Pfam" id="PF04542">
    <property type="entry name" value="Sigma70_r2"/>
    <property type="match status" value="1"/>
</dbReference>
<evidence type="ECO:0000256" key="4">
    <source>
        <dbReference type="ARBA" id="ARBA00023125"/>
    </source>
</evidence>
<name>B8CQF6_SHEPW</name>
<evidence type="ECO:0000259" key="7">
    <source>
        <dbReference type="Pfam" id="PF08281"/>
    </source>
</evidence>
<dbReference type="InterPro" id="IPR013249">
    <property type="entry name" value="RNA_pol_sigma70_r4_t2"/>
</dbReference>
<keyword evidence="3" id="KW-0731">Sigma factor</keyword>
<dbReference type="PANTHER" id="PTHR43133:SF8">
    <property type="entry name" value="RNA POLYMERASE SIGMA FACTOR HI_1459-RELATED"/>
    <property type="match status" value="1"/>
</dbReference>
<evidence type="ECO:0000259" key="6">
    <source>
        <dbReference type="Pfam" id="PF04542"/>
    </source>
</evidence>
<keyword evidence="9" id="KW-1185">Reference proteome</keyword>
<dbReference type="InterPro" id="IPR014284">
    <property type="entry name" value="RNA_pol_sigma-70_dom"/>
</dbReference>
<evidence type="ECO:0000256" key="1">
    <source>
        <dbReference type="ARBA" id="ARBA00010641"/>
    </source>
</evidence>
<keyword evidence="4" id="KW-0238">DNA-binding</keyword>
<accession>B8CQF6</accession>
<dbReference type="Pfam" id="PF08281">
    <property type="entry name" value="Sigma70_r4_2"/>
    <property type="match status" value="1"/>
</dbReference>
<dbReference type="Gene3D" id="1.10.10.10">
    <property type="entry name" value="Winged helix-like DNA-binding domain superfamily/Winged helix DNA-binding domain"/>
    <property type="match status" value="1"/>
</dbReference>
<dbReference type="HOGENOM" id="CLU_047691_3_0_6"/>
<keyword evidence="5" id="KW-0804">Transcription</keyword>
<dbReference type="eggNOG" id="COG1595">
    <property type="taxonomic scope" value="Bacteria"/>
</dbReference>
<evidence type="ECO:0000313" key="9">
    <source>
        <dbReference type="Proteomes" id="UP000000753"/>
    </source>
</evidence>
<dbReference type="GO" id="GO:0006352">
    <property type="term" value="P:DNA-templated transcription initiation"/>
    <property type="evidence" value="ECO:0007669"/>
    <property type="project" value="InterPro"/>
</dbReference>
<dbReference type="SUPFAM" id="SSF88659">
    <property type="entry name" value="Sigma3 and sigma4 domains of RNA polymerase sigma factors"/>
    <property type="match status" value="1"/>
</dbReference>
<feature type="domain" description="RNA polymerase sigma-70 region 2" evidence="6">
    <location>
        <begin position="47"/>
        <end position="112"/>
    </location>
</feature>
<proteinExistence type="inferred from homology"/>
<dbReference type="InterPro" id="IPR013324">
    <property type="entry name" value="RNA_pol_sigma_r3/r4-like"/>
</dbReference>
<dbReference type="InterPro" id="IPR036388">
    <property type="entry name" value="WH-like_DNA-bd_sf"/>
</dbReference>
<dbReference type="SUPFAM" id="SSF88946">
    <property type="entry name" value="Sigma2 domain of RNA polymerase sigma factors"/>
    <property type="match status" value="1"/>
</dbReference>
<dbReference type="AlphaFoldDB" id="B8CQF6"/>
<dbReference type="KEGG" id="swp:swp_3595"/>
<dbReference type="CDD" id="cd06171">
    <property type="entry name" value="Sigma70_r4"/>
    <property type="match status" value="1"/>
</dbReference>
<evidence type="ECO:0000256" key="2">
    <source>
        <dbReference type="ARBA" id="ARBA00023015"/>
    </source>
</evidence>
<keyword evidence="2" id="KW-0805">Transcription regulation</keyword>
<sequence length="196" mass="22179">MNLLYLPVVFSLNGKWSDIEPMQQAQIELWVLEAQAGDKQAFSALCQHFYPSAIGFAAKVAGDSALAQDAVQDALLKLSKTIYKLEDPATINAWVFKLVRWQVLDHLKLQNRYQSLSDVDAHKCEVLETKPDEAIEGLKHGLSKLPPLEGQVLHLFYLEEQSIAEIARILEIPKGTVKSRLFRARKLFKQHLEQEG</sequence>
<dbReference type="PANTHER" id="PTHR43133">
    <property type="entry name" value="RNA POLYMERASE ECF-TYPE SIGMA FACTO"/>
    <property type="match status" value="1"/>
</dbReference>
<dbReference type="InterPro" id="IPR039425">
    <property type="entry name" value="RNA_pol_sigma-70-like"/>
</dbReference>
<gene>
    <name evidence="8" type="ordered locus">swp_3595</name>
</gene>
<evidence type="ECO:0000313" key="8">
    <source>
        <dbReference type="EMBL" id="ACJ30286.1"/>
    </source>
</evidence>
<dbReference type="InterPro" id="IPR013325">
    <property type="entry name" value="RNA_pol_sigma_r2"/>
</dbReference>
<dbReference type="GO" id="GO:0016987">
    <property type="term" value="F:sigma factor activity"/>
    <property type="evidence" value="ECO:0007669"/>
    <property type="project" value="UniProtKB-KW"/>
</dbReference>
<dbReference type="GO" id="GO:0000428">
    <property type="term" value="C:DNA-directed RNA polymerase complex"/>
    <property type="evidence" value="ECO:0007669"/>
    <property type="project" value="UniProtKB-KW"/>
</dbReference>
<evidence type="ECO:0000256" key="5">
    <source>
        <dbReference type="ARBA" id="ARBA00023163"/>
    </source>
</evidence>
<dbReference type="GO" id="GO:0003677">
    <property type="term" value="F:DNA binding"/>
    <property type="evidence" value="ECO:0007669"/>
    <property type="project" value="UniProtKB-KW"/>
</dbReference>
<organism evidence="8 9">
    <name type="scientific">Shewanella piezotolerans (strain WP3 / JCM 13877)</name>
    <dbReference type="NCBI Taxonomy" id="225849"/>
    <lineage>
        <taxon>Bacteria</taxon>
        <taxon>Pseudomonadati</taxon>
        <taxon>Pseudomonadota</taxon>
        <taxon>Gammaproteobacteria</taxon>
        <taxon>Alteromonadales</taxon>
        <taxon>Shewanellaceae</taxon>
        <taxon>Shewanella</taxon>
    </lineage>
</organism>
<dbReference type="Gene3D" id="1.10.1740.10">
    <property type="match status" value="1"/>
</dbReference>
<evidence type="ECO:0000256" key="3">
    <source>
        <dbReference type="ARBA" id="ARBA00023082"/>
    </source>
</evidence>